<dbReference type="OMA" id="FRTHWQC"/>
<evidence type="ECO:0000313" key="12">
    <source>
        <dbReference type="Proteomes" id="UP000009046"/>
    </source>
</evidence>
<keyword evidence="4 9" id="KW-0679">Respiratory chain</keyword>
<dbReference type="CTD" id="8233606"/>
<dbReference type="VEuPathDB" id="VectorBase:PHUM370840"/>
<evidence type="ECO:0000256" key="9">
    <source>
        <dbReference type="PIRNR" id="PIRNR017016"/>
    </source>
</evidence>
<sequence length="171" mass="20199">MPFQKEFEFPSDEELTANDVNISSVYLKAGAIHYAKYCEKENDEFMLCKRELKDPRKCLKEGKKVTNCAMKFFCEVKKHCLDEFNQYADCLYKSSATMSYRYCKKTQGIFDDCMLNKMGLQRPPFGWASEIHIHDTDRPKPEKKIHYFPNTPDKLPESDFEIQEPRFGRTF</sequence>
<proteinExistence type="inferred from homology"/>
<comment type="function">
    <text evidence="1 9">Accessory subunit of the mitochondrial membrane respiratory chain NADH dehydrogenase (Complex I), that is believed not to be involved in catalysis. Complex I functions in the transfer of electrons from NADH to the respiratory chain. The immediate electron acceptor for the enzyme is believed to be ubiquinone.</text>
</comment>
<dbReference type="PIRSF" id="PIRSF017016">
    <property type="entry name" value="NDUA8"/>
    <property type="match status" value="1"/>
</dbReference>
<dbReference type="PANTHER" id="PTHR13344:SF0">
    <property type="entry name" value="NADH DEHYDROGENASE [UBIQUINONE] 1 ALPHA SUBCOMPLEX SUBUNIT 8"/>
    <property type="match status" value="1"/>
</dbReference>
<dbReference type="PANTHER" id="PTHR13344">
    <property type="entry name" value="NADH-UBIQUINONE OXIDOREDUCTASE"/>
    <property type="match status" value="1"/>
</dbReference>
<evidence type="ECO:0000256" key="6">
    <source>
        <dbReference type="ARBA" id="ARBA00022982"/>
    </source>
</evidence>
<protein>
    <recommendedName>
        <fullName evidence="9">NADH dehydrogenase [ubiquinone] 1 alpha subcomplex subunit 8</fullName>
    </recommendedName>
</protein>
<dbReference type="FunCoup" id="E0VQ32">
    <property type="interactions" value="908"/>
</dbReference>
<organism>
    <name type="scientific">Pediculus humanus subsp. corporis</name>
    <name type="common">Body louse</name>
    <dbReference type="NCBI Taxonomy" id="121224"/>
    <lineage>
        <taxon>Eukaryota</taxon>
        <taxon>Metazoa</taxon>
        <taxon>Ecdysozoa</taxon>
        <taxon>Arthropoda</taxon>
        <taxon>Hexapoda</taxon>
        <taxon>Insecta</taxon>
        <taxon>Pterygota</taxon>
        <taxon>Neoptera</taxon>
        <taxon>Paraneoptera</taxon>
        <taxon>Psocodea</taxon>
        <taxon>Troctomorpha</taxon>
        <taxon>Phthiraptera</taxon>
        <taxon>Anoplura</taxon>
        <taxon>Pediculidae</taxon>
        <taxon>Pediculus</taxon>
    </lineage>
</organism>
<keyword evidence="12" id="KW-1185">Reference proteome</keyword>
<dbReference type="KEGG" id="phu:Phum_PHUM370840"/>
<keyword evidence="9" id="KW-0999">Mitochondrion inner membrane</keyword>
<keyword evidence="3 9" id="KW-0813">Transport</keyword>
<dbReference type="EMBL" id="AAZO01004316">
    <property type="status" value="NOT_ANNOTATED_CDS"/>
    <property type="molecule type" value="Genomic_DNA"/>
</dbReference>
<comment type="similarity">
    <text evidence="2 9">Belongs to the complex I NDUFA8 subunit family.</text>
</comment>
<evidence type="ECO:0000256" key="4">
    <source>
        <dbReference type="ARBA" id="ARBA00022660"/>
    </source>
</evidence>
<dbReference type="PROSITE" id="PS51808">
    <property type="entry name" value="CHCH"/>
    <property type="match status" value="1"/>
</dbReference>
<dbReference type="AlphaFoldDB" id="E0VQ32"/>
<evidence type="ECO:0000313" key="10">
    <source>
        <dbReference type="EMBL" id="EEB15488.1"/>
    </source>
</evidence>
<keyword evidence="9" id="KW-0472">Membrane</keyword>
<dbReference type="InParanoid" id="E0VQ32"/>
<keyword evidence="8" id="KW-1015">Disulfide bond</keyword>
<dbReference type="OrthoDB" id="276296at2759"/>
<evidence type="ECO:0000256" key="2">
    <source>
        <dbReference type="ARBA" id="ARBA00010705"/>
    </source>
</evidence>
<evidence type="ECO:0000256" key="3">
    <source>
        <dbReference type="ARBA" id="ARBA00022448"/>
    </source>
</evidence>
<reference evidence="10" key="2">
    <citation type="submission" date="2007-04" db="EMBL/GenBank/DDBJ databases">
        <title>The genome of the human body louse.</title>
        <authorList>
            <consortium name="The Human Body Louse Genome Consortium"/>
            <person name="Kirkness E."/>
            <person name="Walenz B."/>
            <person name="Hass B."/>
            <person name="Bruggner R."/>
            <person name="Strausberg R."/>
        </authorList>
    </citation>
    <scope>NUCLEOTIDE SEQUENCE</scope>
    <source>
        <strain evidence="10">USDA</strain>
    </source>
</reference>
<keyword evidence="6 9" id="KW-0249">Electron transport</keyword>
<dbReference type="EMBL" id="DS235389">
    <property type="protein sequence ID" value="EEB15488.1"/>
    <property type="molecule type" value="Genomic_DNA"/>
</dbReference>
<evidence type="ECO:0000256" key="8">
    <source>
        <dbReference type="ARBA" id="ARBA00023157"/>
    </source>
</evidence>
<evidence type="ECO:0000313" key="11">
    <source>
        <dbReference type="EnsemblMetazoa" id="PHUM370840-PA"/>
    </source>
</evidence>
<dbReference type="HOGENOM" id="CLU_081931_2_0_1"/>
<dbReference type="eggNOG" id="KOG3458">
    <property type="taxonomic scope" value="Eukaryota"/>
</dbReference>
<dbReference type="InterPro" id="IPR016680">
    <property type="entry name" value="NDUFA8"/>
</dbReference>
<dbReference type="GeneID" id="8233606"/>
<evidence type="ECO:0000256" key="1">
    <source>
        <dbReference type="ARBA" id="ARBA00003195"/>
    </source>
</evidence>
<reference evidence="11" key="3">
    <citation type="submission" date="2021-02" db="UniProtKB">
        <authorList>
            <consortium name="EnsemblMetazoa"/>
        </authorList>
    </citation>
    <scope>IDENTIFICATION</scope>
    <source>
        <strain evidence="11">USDA</strain>
    </source>
</reference>
<dbReference type="GO" id="GO:0005743">
    <property type="term" value="C:mitochondrial inner membrane"/>
    <property type="evidence" value="ECO:0007669"/>
    <property type="project" value="UniProtKB-SubCell"/>
</dbReference>
<dbReference type="GO" id="GO:0006120">
    <property type="term" value="P:mitochondrial electron transport, NADH to ubiquinone"/>
    <property type="evidence" value="ECO:0007669"/>
    <property type="project" value="InterPro"/>
</dbReference>
<gene>
    <name evidence="11" type="primary">8233606</name>
    <name evidence="10" type="ORF">Phum_PHUM370840</name>
</gene>
<dbReference type="GO" id="GO:0016491">
    <property type="term" value="F:oxidoreductase activity"/>
    <property type="evidence" value="ECO:0007669"/>
    <property type="project" value="UniProtKB-KW"/>
</dbReference>
<dbReference type="RefSeq" id="XP_002428226.1">
    <property type="nucleotide sequence ID" value="XM_002428181.1"/>
</dbReference>
<comment type="subcellular location">
    <subcellularLocation>
        <location evidence="9">Mitochondrion inner membrane</location>
    </subcellularLocation>
</comment>
<keyword evidence="10" id="KW-0830">Ubiquinone</keyword>
<dbReference type="EnsemblMetazoa" id="PHUM370840-RA">
    <property type="protein sequence ID" value="PHUM370840-PA"/>
    <property type="gene ID" value="PHUM370840"/>
</dbReference>
<evidence type="ECO:0000256" key="5">
    <source>
        <dbReference type="ARBA" id="ARBA00022737"/>
    </source>
</evidence>
<keyword evidence="7 9" id="KW-0496">Mitochondrion</keyword>
<dbReference type="STRING" id="121224.E0VQ32"/>
<dbReference type="Proteomes" id="UP000009046">
    <property type="component" value="Unassembled WGS sequence"/>
</dbReference>
<keyword evidence="5" id="KW-0677">Repeat</keyword>
<name>E0VQ32_PEDHC</name>
<reference evidence="10" key="1">
    <citation type="submission" date="2007-04" db="EMBL/GenBank/DDBJ databases">
        <title>Annotation of Pediculus humanus corporis strain USDA.</title>
        <authorList>
            <person name="Kirkness E."/>
            <person name="Hannick L."/>
            <person name="Hass B."/>
            <person name="Bruggner R."/>
            <person name="Lawson D."/>
            <person name="Bidwell S."/>
            <person name="Joardar V."/>
            <person name="Caler E."/>
            <person name="Walenz B."/>
            <person name="Inman J."/>
            <person name="Schobel S."/>
            <person name="Galinsky K."/>
            <person name="Amedeo P."/>
            <person name="Strausberg R."/>
        </authorList>
    </citation>
    <scope>NUCLEOTIDE SEQUENCE</scope>
    <source>
        <strain evidence="10">USDA</strain>
    </source>
</reference>
<accession>E0VQ32</accession>
<keyword evidence="10" id="KW-0560">Oxidoreductase</keyword>
<evidence type="ECO:0000256" key="7">
    <source>
        <dbReference type="ARBA" id="ARBA00023128"/>
    </source>
</evidence>